<dbReference type="InterPro" id="IPR036179">
    <property type="entry name" value="Ig-like_dom_sf"/>
</dbReference>
<dbReference type="Pfam" id="PF07686">
    <property type="entry name" value="V-set"/>
    <property type="match status" value="1"/>
</dbReference>
<dbReference type="PANTHER" id="PTHR11292:SF7">
    <property type="entry name" value="T-CELL SURFACE GLYCOPROTEIN CD8 BETA CHAIN-RELATED"/>
    <property type="match status" value="1"/>
</dbReference>
<keyword evidence="3" id="KW-0732">Signal</keyword>
<evidence type="ECO:0000259" key="11">
    <source>
        <dbReference type="PROSITE" id="PS50835"/>
    </source>
</evidence>
<dbReference type="PANTHER" id="PTHR11292">
    <property type="entry name" value="T-CELL SURFACE GLYCOPROTEIN CD8 BETA CHAIN"/>
    <property type="match status" value="1"/>
</dbReference>
<evidence type="ECO:0000256" key="1">
    <source>
        <dbReference type="ARBA" id="ARBA00004479"/>
    </source>
</evidence>
<dbReference type="InterPro" id="IPR013783">
    <property type="entry name" value="Ig-like_fold"/>
</dbReference>
<dbReference type="InterPro" id="IPR042414">
    <property type="entry name" value="CD8B"/>
</dbReference>
<keyword evidence="7" id="KW-0472">Membrane</keyword>
<keyword evidence="5" id="KW-1133">Transmembrane helix</keyword>
<dbReference type="Gene3D" id="2.60.40.10">
    <property type="entry name" value="Immunoglobulins"/>
    <property type="match status" value="1"/>
</dbReference>
<keyword evidence="6" id="KW-1064">Adaptive immunity</keyword>
<sequence length="116" mass="13086">AAIPTFQATPSVLYTKINDSQTLNCECPDHSCQEVFWYRYLERTKTLQFLLYVNSAGREQHGEHLDGSRFKGSVSSGQKVTYTLRITGLQEGEIGLYSCMFKTKNSMPVGHYILPG</sequence>
<keyword evidence="9" id="KW-0325">Glycoprotein</keyword>
<dbReference type="Proteomes" id="UP001529510">
    <property type="component" value="Unassembled WGS sequence"/>
</dbReference>
<dbReference type="GO" id="GO:0016020">
    <property type="term" value="C:membrane"/>
    <property type="evidence" value="ECO:0007669"/>
    <property type="project" value="UniProtKB-SubCell"/>
</dbReference>
<evidence type="ECO:0000256" key="10">
    <source>
        <dbReference type="ARBA" id="ARBA00023319"/>
    </source>
</evidence>
<evidence type="ECO:0000256" key="3">
    <source>
        <dbReference type="ARBA" id="ARBA00022729"/>
    </source>
</evidence>
<dbReference type="EMBL" id="JAMKFB020000021">
    <property type="protein sequence ID" value="KAL0163115.1"/>
    <property type="molecule type" value="Genomic_DNA"/>
</dbReference>
<keyword evidence="4" id="KW-0391">Immunity</keyword>
<keyword evidence="2" id="KW-0812">Transmembrane</keyword>
<feature type="non-terminal residue" evidence="12">
    <location>
        <position position="1"/>
    </location>
</feature>
<evidence type="ECO:0000256" key="6">
    <source>
        <dbReference type="ARBA" id="ARBA00023130"/>
    </source>
</evidence>
<accession>A0ABD0NMF0</accession>
<name>A0ABD0NMF0_CIRMR</name>
<evidence type="ECO:0000256" key="2">
    <source>
        <dbReference type="ARBA" id="ARBA00022692"/>
    </source>
</evidence>
<keyword evidence="8" id="KW-1015">Disulfide bond</keyword>
<gene>
    <name evidence="12" type="ORF">M9458_042511</name>
</gene>
<feature type="non-terminal residue" evidence="12">
    <location>
        <position position="116"/>
    </location>
</feature>
<proteinExistence type="predicted"/>
<organism evidence="12 13">
    <name type="scientific">Cirrhinus mrigala</name>
    <name type="common">Mrigala</name>
    <dbReference type="NCBI Taxonomy" id="683832"/>
    <lineage>
        <taxon>Eukaryota</taxon>
        <taxon>Metazoa</taxon>
        <taxon>Chordata</taxon>
        <taxon>Craniata</taxon>
        <taxon>Vertebrata</taxon>
        <taxon>Euteleostomi</taxon>
        <taxon>Actinopterygii</taxon>
        <taxon>Neopterygii</taxon>
        <taxon>Teleostei</taxon>
        <taxon>Ostariophysi</taxon>
        <taxon>Cypriniformes</taxon>
        <taxon>Cyprinidae</taxon>
        <taxon>Labeoninae</taxon>
        <taxon>Labeonini</taxon>
        <taxon>Cirrhinus</taxon>
    </lineage>
</organism>
<evidence type="ECO:0000256" key="5">
    <source>
        <dbReference type="ARBA" id="ARBA00022989"/>
    </source>
</evidence>
<dbReference type="SUPFAM" id="SSF48726">
    <property type="entry name" value="Immunoglobulin"/>
    <property type="match status" value="1"/>
</dbReference>
<dbReference type="InterPro" id="IPR007110">
    <property type="entry name" value="Ig-like_dom"/>
</dbReference>
<dbReference type="GO" id="GO:0002250">
    <property type="term" value="P:adaptive immune response"/>
    <property type="evidence" value="ECO:0007669"/>
    <property type="project" value="UniProtKB-KW"/>
</dbReference>
<keyword evidence="10" id="KW-0393">Immunoglobulin domain</keyword>
<reference evidence="12 13" key="1">
    <citation type="submission" date="2024-05" db="EMBL/GenBank/DDBJ databases">
        <title>Genome sequencing and assembly of Indian major carp, Cirrhinus mrigala (Hamilton, 1822).</title>
        <authorList>
            <person name="Mohindra V."/>
            <person name="Chowdhury L.M."/>
            <person name="Lal K."/>
            <person name="Jena J.K."/>
        </authorList>
    </citation>
    <scope>NUCLEOTIDE SEQUENCE [LARGE SCALE GENOMIC DNA]</scope>
    <source>
        <strain evidence="12">CM1030</strain>
        <tissue evidence="12">Blood</tissue>
    </source>
</reference>
<comment type="subcellular location">
    <subcellularLocation>
        <location evidence="1">Membrane</location>
        <topology evidence="1">Single-pass type I membrane protein</topology>
    </subcellularLocation>
</comment>
<dbReference type="InterPro" id="IPR013106">
    <property type="entry name" value="Ig_V-set"/>
</dbReference>
<evidence type="ECO:0000256" key="9">
    <source>
        <dbReference type="ARBA" id="ARBA00023180"/>
    </source>
</evidence>
<evidence type="ECO:0000313" key="13">
    <source>
        <dbReference type="Proteomes" id="UP001529510"/>
    </source>
</evidence>
<evidence type="ECO:0000313" key="12">
    <source>
        <dbReference type="EMBL" id="KAL0163115.1"/>
    </source>
</evidence>
<evidence type="ECO:0000256" key="4">
    <source>
        <dbReference type="ARBA" id="ARBA00022859"/>
    </source>
</evidence>
<dbReference type="PROSITE" id="PS50835">
    <property type="entry name" value="IG_LIKE"/>
    <property type="match status" value="1"/>
</dbReference>
<evidence type="ECO:0000256" key="7">
    <source>
        <dbReference type="ARBA" id="ARBA00023136"/>
    </source>
</evidence>
<dbReference type="AlphaFoldDB" id="A0ABD0NMF0"/>
<feature type="domain" description="Ig-like" evidence="11">
    <location>
        <begin position="4"/>
        <end position="110"/>
    </location>
</feature>
<comment type="caution">
    <text evidence="12">The sequence shown here is derived from an EMBL/GenBank/DDBJ whole genome shotgun (WGS) entry which is preliminary data.</text>
</comment>
<evidence type="ECO:0000256" key="8">
    <source>
        <dbReference type="ARBA" id="ARBA00023157"/>
    </source>
</evidence>
<protein>
    <recommendedName>
        <fullName evidence="11">Ig-like domain-containing protein</fullName>
    </recommendedName>
</protein>
<keyword evidence="13" id="KW-1185">Reference proteome</keyword>